<keyword evidence="10" id="KW-1185">Reference proteome</keyword>
<dbReference type="GO" id="GO:0005886">
    <property type="term" value="C:plasma membrane"/>
    <property type="evidence" value="ECO:0007669"/>
    <property type="project" value="UniProtKB-SubCell"/>
</dbReference>
<comment type="caution">
    <text evidence="9">The sequence shown here is derived from an EMBL/GenBank/DDBJ whole genome shotgun (WGS) entry which is preliminary data.</text>
</comment>
<evidence type="ECO:0000256" key="1">
    <source>
        <dbReference type="ARBA" id="ARBA00022475"/>
    </source>
</evidence>
<keyword evidence="2 7" id="KW-0132">Cell division</keyword>
<evidence type="ECO:0000256" key="8">
    <source>
        <dbReference type="SAM" id="MobiDB-lite"/>
    </source>
</evidence>
<feature type="transmembrane region" description="Helical" evidence="7">
    <location>
        <begin position="135"/>
        <end position="153"/>
    </location>
</feature>
<keyword evidence="3 7" id="KW-0812">Transmembrane</keyword>
<gene>
    <name evidence="7" type="primary">crgA</name>
    <name evidence="9" type="ORF">BJY28_001060</name>
</gene>
<evidence type="ECO:0000256" key="3">
    <source>
        <dbReference type="ARBA" id="ARBA00022692"/>
    </source>
</evidence>
<feature type="compositionally biased region" description="Acidic residues" evidence="8">
    <location>
        <begin position="8"/>
        <end position="35"/>
    </location>
</feature>
<comment type="subcellular location">
    <subcellularLocation>
        <location evidence="7">Cell membrane</location>
        <topology evidence="7">Multi-pass membrane protein</topology>
    </subcellularLocation>
</comment>
<keyword evidence="1 7" id="KW-1003">Cell membrane</keyword>
<name>A0A852XDQ3_9MICO</name>
<evidence type="ECO:0000256" key="5">
    <source>
        <dbReference type="ARBA" id="ARBA00023136"/>
    </source>
</evidence>
<feature type="compositionally biased region" description="Basic residues" evidence="8">
    <location>
        <begin position="85"/>
        <end position="94"/>
    </location>
</feature>
<feature type="transmembrane region" description="Helical" evidence="7">
    <location>
        <begin position="102"/>
        <end position="123"/>
    </location>
</feature>
<keyword evidence="4 7" id="KW-1133">Transmembrane helix</keyword>
<feature type="region of interest" description="Disordered" evidence="8">
    <location>
        <begin position="1"/>
        <end position="96"/>
    </location>
</feature>
<evidence type="ECO:0000313" key="10">
    <source>
        <dbReference type="Proteomes" id="UP000592181"/>
    </source>
</evidence>
<organism evidence="9 10">
    <name type="scientific">Janibacter alkaliphilus</name>
    <dbReference type="NCBI Taxonomy" id="1069963"/>
    <lineage>
        <taxon>Bacteria</taxon>
        <taxon>Bacillati</taxon>
        <taxon>Actinomycetota</taxon>
        <taxon>Actinomycetes</taxon>
        <taxon>Micrococcales</taxon>
        <taxon>Intrasporangiaceae</taxon>
        <taxon>Janibacter</taxon>
    </lineage>
</organism>
<feature type="compositionally biased region" description="Basic residues" evidence="8">
    <location>
        <begin position="60"/>
        <end position="69"/>
    </location>
</feature>
<keyword evidence="6 7" id="KW-0131">Cell cycle</keyword>
<dbReference type="EMBL" id="JACBZX010000001">
    <property type="protein sequence ID" value="NYG36591.1"/>
    <property type="molecule type" value="Genomic_DNA"/>
</dbReference>
<comment type="similarity">
    <text evidence="7">Belongs to the CrgA family.</text>
</comment>
<sequence>MATSADDSTNDAEETGAVSDAEETSAADGGAEETVDDAKGTKAKGTKDEDTKDKGSKGKGSTKSRAAKKRSGDPRQRAEAEGGRRSRSQQKVKPQKIGNPSWFVPVMLGLMVIGLIWVVTFYITEQQYPVQAWGMWNLGAGFALILAGFAMTTRWK</sequence>
<dbReference type="RefSeq" id="WP_179462073.1">
    <property type="nucleotide sequence ID" value="NZ_JACBZX010000001.1"/>
</dbReference>
<evidence type="ECO:0000256" key="7">
    <source>
        <dbReference type="HAMAP-Rule" id="MF_00631"/>
    </source>
</evidence>
<dbReference type="HAMAP" id="MF_00631">
    <property type="entry name" value="CrgA"/>
    <property type="match status" value="1"/>
</dbReference>
<dbReference type="InterPro" id="IPR009619">
    <property type="entry name" value="CrgA"/>
</dbReference>
<evidence type="ECO:0000256" key="2">
    <source>
        <dbReference type="ARBA" id="ARBA00022618"/>
    </source>
</evidence>
<proteinExistence type="inferred from homology"/>
<dbReference type="GO" id="GO:0051301">
    <property type="term" value="P:cell division"/>
    <property type="evidence" value="ECO:0007669"/>
    <property type="project" value="UniProtKB-UniRule"/>
</dbReference>
<feature type="compositionally biased region" description="Basic and acidic residues" evidence="8">
    <location>
        <begin position="70"/>
        <end position="84"/>
    </location>
</feature>
<evidence type="ECO:0000256" key="6">
    <source>
        <dbReference type="ARBA" id="ARBA00023306"/>
    </source>
</evidence>
<evidence type="ECO:0000256" key="4">
    <source>
        <dbReference type="ARBA" id="ARBA00022989"/>
    </source>
</evidence>
<dbReference type="Pfam" id="PF06781">
    <property type="entry name" value="CrgA"/>
    <property type="match status" value="1"/>
</dbReference>
<dbReference type="Proteomes" id="UP000592181">
    <property type="component" value="Unassembled WGS sequence"/>
</dbReference>
<reference evidence="9 10" key="1">
    <citation type="submission" date="2020-07" db="EMBL/GenBank/DDBJ databases">
        <title>Sequencing the genomes of 1000 actinobacteria strains.</title>
        <authorList>
            <person name="Klenk H.-P."/>
        </authorList>
    </citation>
    <scope>NUCLEOTIDE SEQUENCE [LARGE SCALE GENOMIC DNA]</scope>
    <source>
        <strain evidence="9 10">DSM 24723</strain>
    </source>
</reference>
<evidence type="ECO:0000313" key="9">
    <source>
        <dbReference type="EMBL" id="NYG36591.1"/>
    </source>
</evidence>
<keyword evidence="5 7" id="KW-0472">Membrane</keyword>
<comment type="function">
    <text evidence="7">Involved in cell division.</text>
</comment>
<dbReference type="AlphaFoldDB" id="A0A852XDQ3"/>
<protein>
    <recommendedName>
        <fullName evidence="7">Cell division protein CrgA</fullName>
    </recommendedName>
</protein>
<feature type="compositionally biased region" description="Basic and acidic residues" evidence="8">
    <location>
        <begin position="36"/>
        <end position="56"/>
    </location>
</feature>
<accession>A0A852XDQ3</accession>